<gene>
    <name evidence="2" type="ORF">ACFPM3_18060</name>
</gene>
<evidence type="ECO:0000313" key="3">
    <source>
        <dbReference type="Proteomes" id="UP001595829"/>
    </source>
</evidence>
<dbReference type="Proteomes" id="UP001595829">
    <property type="component" value="Unassembled WGS sequence"/>
</dbReference>
<dbReference type="Gene3D" id="1.20.1260.10">
    <property type="match status" value="1"/>
</dbReference>
<protein>
    <submittedName>
        <fullName evidence="2">Uncharacterized protein</fullName>
    </submittedName>
</protein>
<organism evidence="2 3">
    <name type="scientific">Streptomyces coeruleoprunus</name>
    <dbReference type="NCBI Taxonomy" id="285563"/>
    <lineage>
        <taxon>Bacteria</taxon>
        <taxon>Bacillati</taxon>
        <taxon>Actinomycetota</taxon>
        <taxon>Actinomycetes</taxon>
        <taxon>Kitasatosporales</taxon>
        <taxon>Streptomycetaceae</taxon>
        <taxon>Streptomyces</taxon>
    </lineage>
</organism>
<dbReference type="RefSeq" id="WP_345685960.1">
    <property type="nucleotide sequence ID" value="NZ_BAABIT010000001.1"/>
</dbReference>
<keyword evidence="3" id="KW-1185">Reference proteome</keyword>
<dbReference type="EMBL" id="JBHSJD010000014">
    <property type="protein sequence ID" value="MFC5024040.1"/>
    <property type="molecule type" value="Genomic_DNA"/>
</dbReference>
<name>A0ABV9XIN1_9ACTN</name>
<accession>A0ABV9XIN1</accession>
<dbReference type="InterPro" id="IPR012347">
    <property type="entry name" value="Ferritin-like"/>
</dbReference>
<sequence length="86" mass="9603">MNAPAARESGCQMMKRIAKELKASIRAAEAHADELSRRIAELEAQPDPEVELEIKALVQVREVVEKKIEEERASLSTLEDVISENC</sequence>
<comment type="caution">
    <text evidence="2">The sequence shown here is derived from an EMBL/GenBank/DDBJ whole genome shotgun (WGS) entry which is preliminary data.</text>
</comment>
<feature type="coiled-coil region" evidence="1">
    <location>
        <begin position="18"/>
        <end position="81"/>
    </location>
</feature>
<evidence type="ECO:0000313" key="2">
    <source>
        <dbReference type="EMBL" id="MFC5024040.1"/>
    </source>
</evidence>
<evidence type="ECO:0000256" key="1">
    <source>
        <dbReference type="SAM" id="Coils"/>
    </source>
</evidence>
<keyword evidence="1" id="KW-0175">Coiled coil</keyword>
<reference evidence="3" key="1">
    <citation type="journal article" date="2019" name="Int. J. Syst. Evol. Microbiol.">
        <title>The Global Catalogue of Microorganisms (GCM) 10K type strain sequencing project: providing services to taxonomists for standard genome sequencing and annotation.</title>
        <authorList>
            <consortium name="The Broad Institute Genomics Platform"/>
            <consortium name="The Broad Institute Genome Sequencing Center for Infectious Disease"/>
            <person name="Wu L."/>
            <person name="Ma J."/>
        </authorList>
    </citation>
    <scope>NUCLEOTIDE SEQUENCE [LARGE SCALE GENOMIC DNA]</scope>
    <source>
        <strain evidence="3">CGMCC 4.1648</strain>
    </source>
</reference>
<proteinExistence type="predicted"/>